<evidence type="ECO:0000256" key="8">
    <source>
        <dbReference type="ARBA" id="ARBA00048679"/>
    </source>
</evidence>
<organism evidence="10 11">
    <name type="scientific">Heracleum sosnowskyi</name>
    <dbReference type="NCBI Taxonomy" id="360622"/>
    <lineage>
        <taxon>Eukaryota</taxon>
        <taxon>Viridiplantae</taxon>
        <taxon>Streptophyta</taxon>
        <taxon>Embryophyta</taxon>
        <taxon>Tracheophyta</taxon>
        <taxon>Spermatophyta</taxon>
        <taxon>Magnoliopsida</taxon>
        <taxon>eudicotyledons</taxon>
        <taxon>Gunneridae</taxon>
        <taxon>Pentapetalae</taxon>
        <taxon>asterids</taxon>
        <taxon>campanulids</taxon>
        <taxon>Apiales</taxon>
        <taxon>Apiaceae</taxon>
        <taxon>Apioideae</taxon>
        <taxon>apioid superclade</taxon>
        <taxon>Tordylieae</taxon>
        <taxon>Tordyliinae</taxon>
        <taxon>Heracleum</taxon>
    </lineage>
</organism>
<keyword evidence="2" id="KW-0723">Serine/threonine-protein kinase</keyword>
<evidence type="ECO:0000256" key="5">
    <source>
        <dbReference type="ARBA" id="ARBA00022777"/>
    </source>
</evidence>
<dbReference type="InterPro" id="IPR011009">
    <property type="entry name" value="Kinase-like_dom_sf"/>
</dbReference>
<dbReference type="GO" id="GO:0004674">
    <property type="term" value="F:protein serine/threonine kinase activity"/>
    <property type="evidence" value="ECO:0007669"/>
    <property type="project" value="UniProtKB-KW"/>
</dbReference>
<evidence type="ECO:0000256" key="1">
    <source>
        <dbReference type="ARBA" id="ARBA00012513"/>
    </source>
</evidence>
<evidence type="ECO:0000259" key="9">
    <source>
        <dbReference type="PROSITE" id="PS50011"/>
    </source>
</evidence>
<keyword evidence="4" id="KW-0547">Nucleotide-binding</keyword>
<comment type="catalytic activity">
    <reaction evidence="7">
        <text>L-threonyl-[protein] + ATP = O-phospho-L-threonyl-[protein] + ADP + H(+)</text>
        <dbReference type="Rhea" id="RHEA:46608"/>
        <dbReference type="Rhea" id="RHEA-COMP:11060"/>
        <dbReference type="Rhea" id="RHEA-COMP:11605"/>
        <dbReference type="ChEBI" id="CHEBI:15378"/>
        <dbReference type="ChEBI" id="CHEBI:30013"/>
        <dbReference type="ChEBI" id="CHEBI:30616"/>
        <dbReference type="ChEBI" id="CHEBI:61977"/>
        <dbReference type="ChEBI" id="CHEBI:456216"/>
        <dbReference type="EC" id="2.7.11.1"/>
    </reaction>
</comment>
<dbReference type="GO" id="GO:0005524">
    <property type="term" value="F:ATP binding"/>
    <property type="evidence" value="ECO:0007669"/>
    <property type="project" value="UniProtKB-KW"/>
</dbReference>
<evidence type="ECO:0000313" key="10">
    <source>
        <dbReference type="EMBL" id="KAK1355049.1"/>
    </source>
</evidence>
<dbReference type="PANTHER" id="PTHR24343">
    <property type="entry name" value="SERINE/THREONINE KINASE"/>
    <property type="match status" value="1"/>
</dbReference>
<dbReference type="InterPro" id="IPR000719">
    <property type="entry name" value="Prot_kinase_dom"/>
</dbReference>
<comment type="caution">
    <text evidence="10">The sequence shown here is derived from an EMBL/GenBank/DDBJ whole genome shotgun (WGS) entry which is preliminary data.</text>
</comment>
<dbReference type="GO" id="GO:0006970">
    <property type="term" value="P:response to osmotic stress"/>
    <property type="evidence" value="ECO:0007669"/>
    <property type="project" value="UniProtKB-ARBA"/>
</dbReference>
<dbReference type="SMART" id="SM00220">
    <property type="entry name" value="S_TKc"/>
    <property type="match status" value="1"/>
</dbReference>
<reference evidence="10" key="1">
    <citation type="submission" date="2023-02" db="EMBL/GenBank/DDBJ databases">
        <title>Genome of toxic invasive species Heracleum sosnowskyi carries increased number of genes despite the absence of recent whole-genome duplications.</title>
        <authorList>
            <person name="Schelkunov M."/>
            <person name="Shtratnikova V."/>
            <person name="Makarenko M."/>
            <person name="Klepikova A."/>
            <person name="Omelchenko D."/>
            <person name="Novikova G."/>
            <person name="Obukhova E."/>
            <person name="Bogdanov V."/>
            <person name="Penin A."/>
            <person name="Logacheva M."/>
        </authorList>
    </citation>
    <scope>NUCLEOTIDE SEQUENCE</scope>
    <source>
        <strain evidence="10">Hsosn_3</strain>
        <tissue evidence="10">Leaf</tissue>
    </source>
</reference>
<dbReference type="PANTHER" id="PTHR24343:SF558">
    <property type="entry name" value="PROTEIN KINASE DOMAIN-CONTAINING PROTEIN"/>
    <property type="match status" value="1"/>
</dbReference>
<sequence length="349" mass="38994">MQISHGDLKLANTLLDGSPAPRLKICDFGYSVSSLLHSKPKSITGTLRYIAPEVLSGTEYEGKLSDIWSCGVTLYVMLVGAYPFENKKEPENIEKTTQGYIWEKEKNDDDQVKVELDVEEEEVEEEDELEVAEEKGYDKKVKEVYKSEGLSLSGLVRWPERSLVLNQFCSNHTDPSPLAATIYDPSTFGLHLDSAVSQSLSQSITYRSELSYPSISNARSYEKSIKSNVSHPSESSEYQMQSPNSASELSDAKIWERVTNFDPSISDVREAEKSIIIEQLQSYKNTSASKLHDSGIAEGSLDSKVLDSEYSAKIENLDLSLSDVRSAKKSVVFSSHFNWRGWMGKGRAK</sequence>
<evidence type="ECO:0000256" key="3">
    <source>
        <dbReference type="ARBA" id="ARBA00022679"/>
    </source>
</evidence>
<evidence type="ECO:0000313" key="11">
    <source>
        <dbReference type="Proteomes" id="UP001237642"/>
    </source>
</evidence>
<dbReference type="SUPFAM" id="SSF56112">
    <property type="entry name" value="Protein kinase-like (PK-like)"/>
    <property type="match status" value="1"/>
</dbReference>
<keyword evidence="11" id="KW-1185">Reference proteome</keyword>
<dbReference type="EC" id="2.7.11.1" evidence="1"/>
<evidence type="ECO:0000256" key="2">
    <source>
        <dbReference type="ARBA" id="ARBA00022527"/>
    </source>
</evidence>
<evidence type="ECO:0000256" key="4">
    <source>
        <dbReference type="ARBA" id="ARBA00022741"/>
    </source>
</evidence>
<comment type="catalytic activity">
    <reaction evidence="8">
        <text>L-seryl-[protein] + ATP = O-phospho-L-seryl-[protein] + ADP + H(+)</text>
        <dbReference type="Rhea" id="RHEA:17989"/>
        <dbReference type="Rhea" id="RHEA-COMP:9863"/>
        <dbReference type="Rhea" id="RHEA-COMP:11604"/>
        <dbReference type="ChEBI" id="CHEBI:15378"/>
        <dbReference type="ChEBI" id="CHEBI:29999"/>
        <dbReference type="ChEBI" id="CHEBI:30616"/>
        <dbReference type="ChEBI" id="CHEBI:83421"/>
        <dbReference type="ChEBI" id="CHEBI:456216"/>
        <dbReference type="EC" id="2.7.11.1"/>
    </reaction>
</comment>
<name>A0AAD8GVM7_9APIA</name>
<dbReference type="PROSITE" id="PS00108">
    <property type="entry name" value="PROTEIN_KINASE_ST"/>
    <property type="match status" value="1"/>
</dbReference>
<evidence type="ECO:0000256" key="7">
    <source>
        <dbReference type="ARBA" id="ARBA00047899"/>
    </source>
</evidence>
<proteinExistence type="predicted"/>
<gene>
    <name evidence="10" type="ORF">POM88_048305</name>
</gene>
<dbReference type="Proteomes" id="UP001237642">
    <property type="component" value="Unassembled WGS sequence"/>
</dbReference>
<protein>
    <recommendedName>
        <fullName evidence="1">non-specific serine/threonine protein kinase</fullName>
        <ecNumber evidence="1">2.7.11.1</ecNumber>
    </recommendedName>
</protein>
<dbReference type="PROSITE" id="PS50011">
    <property type="entry name" value="PROTEIN_KINASE_DOM"/>
    <property type="match status" value="1"/>
</dbReference>
<reference evidence="10" key="2">
    <citation type="submission" date="2023-05" db="EMBL/GenBank/DDBJ databases">
        <authorList>
            <person name="Schelkunov M.I."/>
        </authorList>
    </citation>
    <scope>NUCLEOTIDE SEQUENCE</scope>
    <source>
        <strain evidence="10">Hsosn_3</strain>
        <tissue evidence="10">Leaf</tissue>
    </source>
</reference>
<keyword evidence="3" id="KW-0808">Transferase</keyword>
<dbReference type="Pfam" id="PF00069">
    <property type="entry name" value="Pkinase"/>
    <property type="match status" value="1"/>
</dbReference>
<dbReference type="AlphaFoldDB" id="A0AAD8GVM7"/>
<accession>A0AAD8GVM7</accession>
<keyword evidence="5" id="KW-0418">Kinase</keyword>
<dbReference type="Gene3D" id="1.10.510.10">
    <property type="entry name" value="Transferase(Phosphotransferase) domain 1"/>
    <property type="match status" value="1"/>
</dbReference>
<dbReference type="EMBL" id="JAUIZM010000011">
    <property type="protein sequence ID" value="KAK1355049.1"/>
    <property type="molecule type" value="Genomic_DNA"/>
</dbReference>
<feature type="domain" description="Protein kinase" evidence="9">
    <location>
        <begin position="1"/>
        <end position="137"/>
    </location>
</feature>
<dbReference type="InterPro" id="IPR008271">
    <property type="entry name" value="Ser/Thr_kinase_AS"/>
</dbReference>
<evidence type="ECO:0000256" key="6">
    <source>
        <dbReference type="ARBA" id="ARBA00022840"/>
    </source>
</evidence>
<keyword evidence="6" id="KW-0067">ATP-binding</keyword>